<dbReference type="GO" id="GO:0015276">
    <property type="term" value="F:ligand-gated monoatomic ion channel activity"/>
    <property type="evidence" value="ECO:0000318"/>
    <property type="project" value="GO_Central"/>
</dbReference>
<dbReference type="CDD" id="cd13686">
    <property type="entry name" value="GluR_Plant"/>
    <property type="match status" value="1"/>
</dbReference>
<evidence type="ECO:0000256" key="9">
    <source>
        <dbReference type="ARBA" id="ARBA00023170"/>
    </source>
</evidence>
<feature type="domain" description="Ionotropic glutamate receptor C-terminal" evidence="15">
    <location>
        <begin position="109"/>
        <end position="452"/>
    </location>
</feature>
<keyword evidence="3" id="KW-0813">Transport</keyword>
<organism evidence="16">
    <name type="scientific">Triticum aestivum</name>
    <name type="common">Wheat</name>
    <dbReference type="NCBI Taxonomy" id="4565"/>
    <lineage>
        <taxon>Eukaryota</taxon>
        <taxon>Viridiplantae</taxon>
        <taxon>Streptophyta</taxon>
        <taxon>Embryophyta</taxon>
        <taxon>Tracheophyta</taxon>
        <taxon>Spermatophyta</taxon>
        <taxon>Magnoliopsida</taxon>
        <taxon>Liliopsida</taxon>
        <taxon>Poales</taxon>
        <taxon>Poaceae</taxon>
        <taxon>BOP clade</taxon>
        <taxon>Pooideae</taxon>
        <taxon>Triticodae</taxon>
        <taxon>Triticeae</taxon>
        <taxon>Triticinae</taxon>
        <taxon>Triticum</taxon>
    </lineage>
</organism>
<dbReference type="Gramene" id="TraesNOR7B03G04109180.1">
    <property type="protein sequence ID" value="TraesNOR7B03G04109180.1"/>
    <property type="gene ID" value="TraesNOR7B03G04109180"/>
</dbReference>
<feature type="region of interest" description="Disordered" evidence="13">
    <location>
        <begin position="521"/>
        <end position="564"/>
    </location>
</feature>
<dbReference type="SMART" id="SM00079">
    <property type="entry name" value="PBPe"/>
    <property type="match status" value="1"/>
</dbReference>
<dbReference type="SUPFAM" id="SSF53850">
    <property type="entry name" value="Periplasmic binding protein-like II"/>
    <property type="match status" value="1"/>
</dbReference>
<dbReference type="Gramene" id="TraesMAC7B03G04059650.1">
    <property type="protein sequence ID" value="TraesMAC7B03G04059650.1"/>
    <property type="gene ID" value="TraesMAC7B03G04059650"/>
</dbReference>
<dbReference type="InterPro" id="IPR015683">
    <property type="entry name" value="Ionotropic_Glu_rcpt"/>
</dbReference>
<evidence type="ECO:0000256" key="4">
    <source>
        <dbReference type="ARBA" id="ARBA00022692"/>
    </source>
</evidence>
<accession>A0A3B6SEJ2</accession>
<dbReference type="Proteomes" id="UP000019116">
    <property type="component" value="Chromosome 7B"/>
</dbReference>
<keyword evidence="12" id="KW-0407">Ion channel</keyword>
<dbReference type="PANTHER" id="PTHR18966">
    <property type="entry name" value="IONOTROPIC GLUTAMATE RECEPTOR"/>
    <property type="match status" value="1"/>
</dbReference>
<feature type="transmembrane region" description="Helical" evidence="14">
    <location>
        <begin position="229"/>
        <end position="247"/>
    </location>
</feature>
<evidence type="ECO:0000256" key="11">
    <source>
        <dbReference type="ARBA" id="ARBA00023286"/>
    </source>
</evidence>
<dbReference type="EnsemblPlants" id="TraesCS7B02G057200.1">
    <property type="protein sequence ID" value="TraesCS7B02G057200.1"/>
    <property type="gene ID" value="TraesCS7B02G057200"/>
</dbReference>
<evidence type="ECO:0000256" key="1">
    <source>
        <dbReference type="ARBA" id="ARBA00004141"/>
    </source>
</evidence>
<dbReference type="OMA" id="CYRFIVF"/>
<evidence type="ECO:0000256" key="13">
    <source>
        <dbReference type="SAM" id="MobiDB-lite"/>
    </source>
</evidence>
<proteinExistence type="inferred from homology"/>
<name>A0A3B6SEJ2_WHEAT</name>
<dbReference type="Gramene" id="TraesLAC7B03G04016550.1">
    <property type="protein sequence ID" value="TraesLAC7B03G04016550.1"/>
    <property type="gene ID" value="TraesLAC7B03G04016550"/>
</dbReference>
<keyword evidence="6 14" id="KW-1133">Transmembrane helix</keyword>
<dbReference type="Gramene" id="TraesLDM7B03G04067750.1">
    <property type="protein sequence ID" value="TraesLDM7B03G04067750.1"/>
    <property type="gene ID" value="TraesLDM7B03G04067750"/>
</dbReference>
<protein>
    <recommendedName>
        <fullName evidence="15">Ionotropic glutamate receptor C-terminal domain-containing protein</fullName>
    </recommendedName>
</protein>
<comment type="subcellular location">
    <subcellularLocation>
        <location evidence="1">Membrane</location>
        <topology evidence="1">Multi-pass membrane protein</topology>
    </subcellularLocation>
</comment>
<evidence type="ECO:0000256" key="10">
    <source>
        <dbReference type="ARBA" id="ARBA00023180"/>
    </source>
</evidence>
<feature type="transmembrane region" description="Helical" evidence="14">
    <location>
        <begin position="475"/>
        <end position="499"/>
    </location>
</feature>
<keyword evidence="9" id="KW-0675">Receptor</keyword>
<evidence type="ECO:0000256" key="5">
    <source>
        <dbReference type="ARBA" id="ARBA00022729"/>
    </source>
</evidence>
<reference evidence="16" key="1">
    <citation type="submission" date="2018-08" db="EMBL/GenBank/DDBJ databases">
        <authorList>
            <person name="Rossello M."/>
        </authorList>
    </citation>
    <scope>NUCLEOTIDE SEQUENCE [LARGE SCALE GENOMIC DNA]</scope>
    <source>
        <strain evidence="16">cv. Chinese Spring</strain>
    </source>
</reference>
<dbReference type="GO" id="GO:0038023">
    <property type="term" value="F:signaling receptor activity"/>
    <property type="evidence" value="ECO:0000318"/>
    <property type="project" value="GO_Central"/>
</dbReference>
<keyword evidence="8 14" id="KW-0472">Membrane</keyword>
<dbReference type="FunFam" id="3.40.190.10:FF:000150">
    <property type="entry name" value="Glutamate receptor 2.7"/>
    <property type="match status" value="1"/>
</dbReference>
<dbReference type="Gramene" id="TraesCS7B02G057200.1">
    <property type="protein sequence ID" value="TraesCS7B02G057200.1"/>
    <property type="gene ID" value="TraesCS7B02G057200"/>
</dbReference>
<feature type="transmembrane region" description="Helical" evidence="14">
    <location>
        <begin position="259"/>
        <end position="278"/>
    </location>
</feature>
<dbReference type="FunFam" id="1.10.287.70:FF:000037">
    <property type="entry name" value="Glutamate receptor"/>
    <property type="match status" value="1"/>
</dbReference>
<keyword evidence="17" id="KW-1185">Reference proteome</keyword>
<dbReference type="GO" id="GO:0005886">
    <property type="term" value="C:plasma membrane"/>
    <property type="evidence" value="ECO:0000318"/>
    <property type="project" value="GO_Central"/>
</dbReference>
<evidence type="ECO:0000313" key="16">
    <source>
        <dbReference type="EnsemblPlants" id="TraesCS7B02G057200.1"/>
    </source>
</evidence>
<dbReference type="InterPro" id="IPR001320">
    <property type="entry name" value="Iontro_rcpt_C"/>
</dbReference>
<sequence length="587" mass="65217">MRVGFAAKVLIKNSQVQAIIWGPHTMTKADHVGHLGRPNHIPVLSFSGISPTSCAFWLDDLVSASRGNAKYGFTLGSETVTFRNPKTDRRQSRKLYTRNSKKNCRSKTVLKIAVPRKEGFQFFVNVIDQISKEQNITGYSIDIFKAAMRNLHPMPCYRFIVFNGSYDELVGNVSLGVYDGAVGDVTITAERVTNTDFTMPYTQSGVSMLVLAEDAPDIRWTFVEPLDGMLWLVTMVFLLYTGIVVWMTELPTHQEYQELSWRQCGTAIYFIFCTLTLSHVQSIRSPLTRIVVVIWCFVVLILVQSYTASLSSILTAKRLRPKVTDLDQLRHNGHFVGYQDDSFVRSFLINRNISESKLRNYTRKEEYADALRKGSKNGGVSAIVDEIPYLTSFLSDNRYKNDFKMLGCRYKTPGFGLAFRLGSPIVHNLSTAILNLAGGAEGEKIEEKWFGKTLPSVGADAVSNTDSAPLTVQHFSGLFIITGSISTLMLLISIVRLVYAKCTRSRKVGVESVSCNSAHEDTSLHNRVDDNPSPKQPLREDSDDVSQGVHETGQNVGGADPESLQQINGLKGGSVPAGHIQIEMSNV</sequence>
<dbReference type="Gene3D" id="3.40.190.10">
    <property type="entry name" value="Periplasmic binding protein-like II"/>
    <property type="match status" value="1"/>
</dbReference>
<dbReference type="Gramene" id="TraesCS7B03G0153000.1">
    <property type="protein sequence ID" value="TraesCS7B03G0153000.1.CDS"/>
    <property type="gene ID" value="TraesCS7B03G0153000"/>
</dbReference>
<evidence type="ECO:0000256" key="2">
    <source>
        <dbReference type="ARBA" id="ARBA00008685"/>
    </source>
</evidence>
<evidence type="ECO:0000259" key="15">
    <source>
        <dbReference type="SMART" id="SM00079"/>
    </source>
</evidence>
<keyword evidence="11" id="KW-1071">Ligand-gated ion channel</keyword>
<dbReference type="Gramene" id="TraesWEE_scaffold_123474_01G000100.1">
    <property type="protein sequence ID" value="TraesWEE_scaffold_123474_01G000100.1"/>
    <property type="gene ID" value="TraesWEE_scaffold_123474_01G000100"/>
</dbReference>
<dbReference type="Gramene" id="TraesSTA7B03G04059960.1">
    <property type="protein sequence ID" value="TraesSTA7B03G04059960.1"/>
    <property type="gene ID" value="TraesSTA7B03G04059960"/>
</dbReference>
<keyword evidence="5" id="KW-0732">Signal</keyword>
<dbReference type="AlphaFoldDB" id="A0A3B6SEJ2"/>
<keyword evidence="10" id="KW-0325">Glycoprotein</keyword>
<reference evidence="16" key="2">
    <citation type="submission" date="2018-10" db="UniProtKB">
        <authorList>
            <consortium name="EnsemblPlants"/>
        </authorList>
    </citation>
    <scope>IDENTIFICATION</scope>
</reference>
<feature type="compositionally biased region" description="Basic and acidic residues" evidence="13">
    <location>
        <begin position="521"/>
        <end position="540"/>
    </location>
</feature>
<keyword evidence="4 14" id="KW-0812">Transmembrane</keyword>
<evidence type="ECO:0000256" key="3">
    <source>
        <dbReference type="ARBA" id="ARBA00022448"/>
    </source>
</evidence>
<comment type="similarity">
    <text evidence="2">Belongs to the glutamate-gated ion channel (TC 1.A.10.1) family.</text>
</comment>
<keyword evidence="7" id="KW-0406">Ion transport</keyword>
<dbReference type="Pfam" id="PF00060">
    <property type="entry name" value="Lig_chan"/>
    <property type="match status" value="1"/>
</dbReference>
<dbReference type="OrthoDB" id="5984008at2759"/>
<evidence type="ECO:0000256" key="6">
    <source>
        <dbReference type="ARBA" id="ARBA00022989"/>
    </source>
</evidence>
<evidence type="ECO:0000256" key="7">
    <source>
        <dbReference type="ARBA" id="ARBA00023065"/>
    </source>
</evidence>
<dbReference type="STRING" id="4565.A0A3B6SEJ2"/>
<feature type="transmembrane region" description="Helical" evidence="14">
    <location>
        <begin position="290"/>
        <end position="314"/>
    </location>
</feature>
<dbReference type="Gene3D" id="1.10.287.70">
    <property type="match status" value="1"/>
</dbReference>
<evidence type="ECO:0000256" key="12">
    <source>
        <dbReference type="ARBA" id="ARBA00023303"/>
    </source>
</evidence>
<evidence type="ECO:0000256" key="8">
    <source>
        <dbReference type="ARBA" id="ARBA00023136"/>
    </source>
</evidence>
<evidence type="ECO:0000256" key="14">
    <source>
        <dbReference type="SAM" id="Phobius"/>
    </source>
</evidence>
<evidence type="ECO:0000313" key="17">
    <source>
        <dbReference type="Proteomes" id="UP000019116"/>
    </source>
</evidence>